<feature type="compositionally biased region" description="Polar residues" evidence="1">
    <location>
        <begin position="39"/>
        <end position="57"/>
    </location>
</feature>
<dbReference type="EMBL" id="CAJHNH020000989">
    <property type="protein sequence ID" value="CAG5120900.1"/>
    <property type="molecule type" value="Genomic_DNA"/>
</dbReference>
<feature type="region of interest" description="Disordered" evidence="1">
    <location>
        <begin position="39"/>
        <end position="63"/>
    </location>
</feature>
<reference evidence="2" key="1">
    <citation type="submission" date="2021-04" db="EMBL/GenBank/DDBJ databases">
        <authorList>
            <consortium name="Molecular Ecology Group"/>
        </authorList>
    </citation>
    <scope>NUCLEOTIDE SEQUENCE</scope>
</reference>
<dbReference type="Proteomes" id="UP000678393">
    <property type="component" value="Unassembled WGS sequence"/>
</dbReference>
<dbReference type="OrthoDB" id="10673557at2759"/>
<gene>
    <name evidence="2" type="ORF">CUNI_LOCUS6458</name>
</gene>
<comment type="caution">
    <text evidence="2">The sequence shown here is derived from an EMBL/GenBank/DDBJ whole genome shotgun (WGS) entry which is preliminary data.</text>
</comment>
<evidence type="ECO:0000313" key="2">
    <source>
        <dbReference type="EMBL" id="CAG5120900.1"/>
    </source>
</evidence>
<protein>
    <submittedName>
        <fullName evidence="2">Uncharacterized protein</fullName>
    </submittedName>
</protein>
<sequence>MSNQPKSSPERKYWSKEADVSVASVHEFDHVHDLKSRVQATTSTANVGDDSQASDISPNEDLTENCSTVELLKTSRDNFSTCEEKVKELSPDDTDAAVSVSSDTTLEPEPSDVQLKSHEDQMSSLSLDKCEHTNGSLRLSSTSVLDSKAQRETSSCVRVMPSSVFTDDLTVQVGSSARFSKVLENISLPLLYIPTTRQLVAGSVDGPNPRESTQIMRDLNILYTPDRDYSYNGSESASSTLDLSSCELLSPHSPMPKAHSTQEFHFLGRYSDSDRLTVNSTDSCPGFHNSFEPSSHMFADNSSLSSLSTGTDFSVSAVSVSENDLNAESKSLSCDVTDEAAFVDISLHSRNSFDKGYNSSSLDSGYGDKKAPSFQTARKKSFSGL</sequence>
<evidence type="ECO:0000313" key="3">
    <source>
        <dbReference type="Proteomes" id="UP000678393"/>
    </source>
</evidence>
<organism evidence="2 3">
    <name type="scientific">Candidula unifasciata</name>
    <dbReference type="NCBI Taxonomy" id="100452"/>
    <lineage>
        <taxon>Eukaryota</taxon>
        <taxon>Metazoa</taxon>
        <taxon>Spiralia</taxon>
        <taxon>Lophotrochozoa</taxon>
        <taxon>Mollusca</taxon>
        <taxon>Gastropoda</taxon>
        <taxon>Heterobranchia</taxon>
        <taxon>Euthyneura</taxon>
        <taxon>Panpulmonata</taxon>
        <taxon>Eupulmonata</taxon>
        <taxon>Stylommatophora</taxon>
        <taxon>Helicina</taxon>
        <taxon>Helicoidea</taxon>
        <taxon>Geomitridae</taxon>
        <taxon>Candidula</taxon>
    </lineage>
</organism>
<evidence type="ECO:0000256" key="1">
    <source>
        <dbReference type="SAM" id="MobiDB-lite"/>
    </source>
</evidence>
<keyword evidence="3" id="KW-1185">Reference proteome</keyword>
<name>A0A8S3Z0A7_9EUPU</name>
<feature type="compositionally biased region" description="Low complexity" evidence="1">
    <location>
        <begin position="96"/>
        <end position="105"/>
    </location>
</feature>
<feature type="region of interest" description="Disordered" evidence="1">
    <location>
        <begin position="357"/>
        <end position="385"/>
    </location>
</feature>
<feature type="non-terminal residue" evidence="2">
    <location>
        <position position="385"/>
    </location>
</feature>
<accession>A0A8S3Z0A7</accession>
<dbReference type="AlphaFoldDB" id="A0A8S3Z0A7"/>
<feature type="region of interest" description="Disordered" evidence="1">
    <location>
        <begin position="87"/>
        <end position="124"/>
    </location>
</feature>
<proteinExistence type="predicted"/>